<feature type="region of interest" description="Disordered" evidence="1">
    <location>
        <begin position="79"/>
        <end position="101"/>
    </location>
</feature>
<proteinExistence type="predicted"/>
<comment type="caution">
    <text evidence="2">The sequence shown here is derived from an EMBL/GenBank/DDBJ whole genome shotgun (WGS) entry which is preliminary data.</text>
</comment>
<sequence>MLGCLDLKVWLVMTVSMRQVSDCPSGCHVHVYEFSEFISLNFSRQFRPADSWELAPIPSSRVQLTRGECPLSITRHPTPTACSKPDDTPVPSKSLAGGSAVGSTGHTSRRCCCMCLLAAPSGPVPSGIHTADATCTSYQPYLSVAGVMRCFQPPMWHARLRLRIISMQIALGQTIDECKSCNFWLALQACEARTDKMSVELGWINLIHKRNSSVALFYGPRGVWKKRAVRDVRQKRGGRGRSMKVAVLRLLIMKNFRRDGVPASLISATAVLDVEAQVPTPESGVLNREATRRFDRCGILKCSKIISFILFLFSFSISFPVSHTTGQKSQDLMEETDSTTHFNPWSTYNNHPIHSITCTCACAGRFMQSQLVDFPYLSCAST</sequence>
<dbReference type="AlphaFoldDB" id="A0A0L6UUG6"/>
<dbReference type="VEuPathDB" id="FungiDB:VP01_3656g1"/>
<evidence type="ECO:0000256" key="1">
    <source>
        <dbReference type="SAM" id="MobiDB-lite"/>
    </source>
</evidence>
<organism evidence="2 3">
    <name type="scientific">Puccinia sorghi</name>
    <dbReference type="NCBI Taxonomy" id="27349"/>
    <lineage>
        <taxon>Eukaryota</taxon>
        <taxon>Fungi</taxon>
        <taxon>Dikarya</taxon>
        <taxon>Basidiomycota</taxon>
        <taxon>Pucciniomycotina</taxon>
        <taxon>Pucciniomycetes</taxon>
        <taxon>Pucciniales</taxon>
        <taxon>Pucciniaceae</taxon>
        <taxon>Puccinia</taxon>
    </lineage>
</organism>
<dbReference type="EMBL" id="LAVV01008675">
    <property type="protein sequence ID" value="KNZ52186.1"/>
    <property type="molecule type" value="Genomic_DNA"/>
</dbReference>
<keyword evidence="3" id="KW-1185">Reference proteome</keyword>
<protein>
    <submittedName>
        <fullName evidence="2">Putative signal peptide protein</fullName>
    </submittedName>
</protein>
<name>A0A0L6UUG6_9BASI</name>
<evidence type="ECO:0000313" key="3">
    <source>
        <dbReference type="Proteomes" id="UP000037035"/>
    </source>
</evidence>
<evidence type="ECO:0000313" key="2">
    <source>
        <dbReference type="EMBL" id="KNZ52186.1"/>
    </source>
</evidence>
<reference evidence="2 3" key="1">
    <citation type="submission" date="2015-08" db="EMBL/GenBank/DDBJ databases">
        <title>Next Generation Sequencing and Analysis of the Genome of Puccinia sorghi L Schw, the Causal Agent of Maize Common Rust.</title>
        <authorList>
            <person name="Rochi L."/>
            <person name="Burguener G."/>
            <person name="Darino M."/>
            <person name="Turjanski A."/>
            <person name="Kreff E."/>
            <person name="Dieguez M.J."/>
            <person name="Sacco F."/>
        </authorList>
    </citation>
    <scope>NUCLEOTIDE SEQUENCE [LARGE SCALE GENOMIC DNA]</scope>
    <source>
        <strain evidence="2 3">RO10H11247</strain>
    </source>
</reference>
<dbReference type="Proteomes" id="UP000037035">
    <property type="component" value="Unassembled WGS sequence"/>
</dbReference>
<accession>A0A0L6UUG6</accession>
<gene>
    <name evidence="2" type="ORF">VP01_3656g1</name>
</gene>